<name>A0A1W1X9J0_9BACT</name>
<reference evidence="2 3" key="1">
    <citation type="submission" date="2017-04" db="EMBL/GenBank/DDBJ databases">
        <authorList>
            <person name="Afonso C.L."/>
            <person name="Miller P.J."/>
            <person name="Scott M.A."/>
            <person name="Spackman E."/>
            <person name="Goraichik I."/>
            <person name="Dimitrov K.M."/>
            <person name="Suarez D.L."/>
            <person name="Swayne D.E."/>
        </authorList>
    </citation>
    <scope>NUCLEOTIDE SEQUENCE [LARGE SCALE GENOMIC DNA]</scope>
    <source>
        <strain evidence="2 3">DSM 13146</strain>
    </source>
</reference>
<dbReference type="RefSeq" id="WP_084056734.1">
    <property type="nucleotide sequence ID" value="NZ_FWXF01000003.1"/>
</dbReference>
<evidence type="ECO:0000313" key="2">
    <source>
        <dbReference type="EMBL" id="SMC20586.1"/>
    </source>
</evidence>
<dbReference type="Proteomes" id="UP000192783">
    <property type="component" value="Unassembled WGS sequence"/>
</dbReference>
<keyword evidence="1" id="KW-0472">Membrane</keyword>
<dbReference type="OrthoDB" id="9799787at2"/>
<gene>
    <name evidence="2" type="ORF">SAMN02746041_00957</name>
</gene>
<evidence type="ECO:0000256" key="1">
    <source>
        <dbReference type="SAM" id="Phobius"/>
    </source>
</evidence>
<protein>
    <submittedName>
        <fullName evidence="2">Uncharacterized protein</fullName>
    </submittedName>
</protein>
<sequence>MAQTGTKDPMDKSAGTGSLTGSALEAEDVLAGAEEWAPIETKLVLWSFAIAAVALIIGLLIVPTSIFH</sequence>
<proteinExistence type="predicted"/>
<organism evidence="2 3">
    <name type="scientific">Desulfacinum hydrothermale DSM 13146</name>
    <dbReference type="NCBI Taxonomy" id="1121390"/>
    <lineage>
        <taxon>Bacteria</taxon>
        <taxon>Pseudomonadati</taxon>
        <taxon>Thermodesulfobacteriota</taxon>
        <taxon>Syntrophobacteria</taxon>
        <taxon>Syntrophobacterales</taxon>
        <taxon>Syntrophobacteraceae</taxon>
        <taxon>Desulfacinum</taxon>
    </lineage>
</organism>
<accession>A0A1W1X9J0</accession>
<keyword evidence="1" id="KW-1133">Transmembrane helix</keyword>
<evidence type="ECO:0000313" key="3">
    <source>
        <dbReference type="Proteomes" id="UP000192783"/>
    </source>
</evidence>
<dbReference type="EMBL" id="FWXF01000003">
    <property type="protein sequence ID" value="SMC20586.1"/>
    <property type="molecule type" value="Genomic_DNA"/>
</dbReference>
<dbReference type="AlphaFoldDB" id="A0A1W1X9J0"/>
<feature type="transmembrane region" description="Helical" evidence="1">
    <location>
        <begin position="43"/>
        <end position="62"/>
    </location>
</feature>
<dbReference type="STRING" id="1121390.SAMN02746041_00957"/>
<keyword evidence="1" id="KW-0812">Transmembrane</keyword>
<keyword evidence="3" id="KW-1185">Reference proteome</keyword>